<keyword evidence="3" id="KW-1185">Reference proteome</keyword>
<feature type="compositionally biased region" description="Polar residues" evidence="1">
    <location>
        <begin position="58"/>
        <end position="69"/>
    </location>
</feature>
<dbReference type="PANTHER" id="PTHR45786:SF75">
    <property type="entry name" value="ATP-DEPENDENT DNA HELICASE"/>
    <property type="match status" value="1"/>
</dbReference>
<dbReference type="Proteomes" id="UP000595140">
    <property type="component" value="Unassembled WGS sequence"/>
</dbReference>
<gene>
    <name evidence="2" type="ORF">CCAM_LOCUS33283</name>
</gene>
<proteinExistence type="predicted"/>
<feature type="region of interest" description="Disordered" evidence="1">
    <location>
        <begin position="1"/>
        <end position="77"/>
    </location>
</feature>
<dbReference type="AlphaFoldDB" id="A0A484MSJ2"/>
<reference evidence="2 3" key="1">
    <citation type="submission" date="2018-04" db="EMBL/GenBank/DDBJ databases">
        <authorList>
            <person name="Vogel A."/>
        </authorList>
    </citation>
    <scope>NUCLEOTIDE SEQUENCE [LARGE SCALE GENOMIC DNA]</scope>
</reference>
<evidence type="ECO:0000313" key="3">
    <source>
        <dbReference type="Proteomes" id="UP000595140"/>
    </source>
</evidence>
<protein>
    <submittedName>
        <fullName evidence="2">Uncharacterized protein</fullName>
    </submittedName>
</protein>
<accession>A0A484MSJ2</accession>
<dbReference type="PANTHER" id="PTHR45786">
    <property type="entry name" value="DNA BINDING PROTEIN-LIKE"/>
    <property type="match status" value="1"/>
</dbReference>
<sequence>METRSQRSRREILDQHNFRRRLAFNEKAKQQEAASAQQPQQVGVKRPRGRPRGKITENKGTSSETSHPPNTREMDDPYININFIPPYKLQFKDDCTYYGARRYCYEPPTFCCAKGQIVLANQETPVPLRNLFCAADDLSKHFQVCVRTYNNTFAFTSMGIHNYATDLCRRNKGIYTFKVQGQIYHFINDMLPDGCPLRNLQLYFYDTETISQETMAYHGTRLDKEVIDVILSTLAENPYAKFFHNLRYMNTAEEFSVILKKNPTLDQRVYNMPTASQVAAIWVEDDGNGQDKFTSTTDNIVYNEILQHIDINGTPAPQDH</sequence>
<feature type="compositionally biased region" description="Low complexity" evidence="1">
    <location>
        <begin position="31"/>
        <end position="44"/>
    </location>
</feature>
<evidence type="ECO:0000313" key="2">
    <source>
        <dbReference type="EMBL" id="VFQ91507.1"/>
    </source>
</evidence>
<organism evidence="2 3">
    <name type="scientific">Cuscuta campestris</name>
    <dbReference type="NCBI Taxonomy" id="132261"/>
    <lineage>
        <taxon>Eukaryota</taxon>
        <taxon>Viridiplantae</taxon>
        <taxon>Streptophyta</taxon>
        <taxon>Embryophyta</taxon>
        <taxon>Tracheophyta</taxon>
        <taxon>Spermatophyta</taxon>
        <taxon>Magnoliopsida</taxon>
        <taxon>eudicotyledons</taxon>
        <taxon>Gunneridae</taxon>
        <taxon>Pentapetalae</taxon>
        <taxon>asterids</taxon>
        <taxon>lamiids</taxon>
        <taxon>Solanales</taxon>
        <taxon>Convolvulaceae</taxon>
        <taxon>Cuscuteae</taxon>
        <taxon>Cuscuta</taxon>
        <taxon>Cuscuta subgen. Grammica</taxon>
        <taxon>Cuscuta sect. Cleistogrammica</taxon>
    </lineage>
</organism>
<name>A0A484MSJ2_9ASTE</name>
<evidence type="ECO:0000256" key="1">
    <source>
        <dbReference type="SAM" id="MobiDB-lite"/>
    </source>
</evidence>
<dbReference type="OrthoDB" id="1930928at2759"/>
<feature type="compositionally biased region" description="Basic and acidic residues" evidence="1">
    <location>
        <begin position="1"/>
        <end position="30"/>
    </location>
</feature>
<dbReference type="EMBL" id="OOIL02004368">
    <property type="protein sequence ID" value="VFQ91507.1"/>
    <property type="molecule type" value="Genomic_DNA"/>
</dbReference>